<dbReference type="EMBL" id="UFQT01000014">
    <property type="protein sequence ID" value="SSX17695.1"/>
    <property type="molecule type" value="Genomic_DNA"/>
</dbReference>
<protein>
    <submittedName>
        <fullName evidence="2">CSON002929 protein</fullName>
    </submittedName>
</protein>
<reference evidence="1" key="1">
    <citation type="submission" date="2018-04" db="EMBL/GenBank/DDBJ databases">
        <authorList>
            <person name="Go L.Y."/>
            <person name="Mitchell J.A."/>
        </authorList>
    </citation>
    <scope>NUCLEOTIDE SEQUENCE</scope>
    <source>
        <tissue evidence="1">Whole organism</tissue>
    </source>
</reference>
<organism evidence="2">
    <name type="scientific">Culicoides sonorensis</name>
    <name type="common">Biting midge</name>
    <dbReference type="NCBI Taxonomy" id="179676"/>
    <lineage>
        <taxon>Eukaryota</taxon>
        <taxon>Metazoa</taxon>
        <taxon>Ecdysozoa</taxon>
        <taxon>Arthropoda</taxon>
        <taxon>Hexapoda</taxon>
        <taxon>Insecta</taxon>
        <taxon>Pterygota</taxon>
        <taxon>Neoptera</taxon>
        <taxon>Endopterygota</taxon>
        <taxon>Diptera</taxon>
        <taxon>Nematocera</taxon>
        <taxon>Chironomoidea</taxon>
        <taxon>Ceratopogonidae</taxon>
        <taxon>Ceratopogoninae</taxon>
        <taxon>Culicoides</taxon>
        <taxon>Monoculicoides</taxon>
    </lineage>
</organism>
<dbReference type="EMBL" id="UFQS01000014">
    <property type="protein sequence ID" value="SSW97309.1"/>
    <property type="molecule type" value="Genomic_DNA"/>
</dbReference>
<evidence type="ECO:0000313" key="2">
    <source>
        <dbReference type="EMBL" id="SSX17695.1"/>
    </source>
</evidence>
<accession>A0A336LJA9</accession>
<evidence type="ECO:0000313" key="1">
    <source>
        <dbReference type="EMBL" id="SSW97309.1"/>
    </source>
</evidence>
<gene>
    <name evidence="2" type="primary">CSON002929</name>
</gene>
<name>A0A336LJA9_CULSO</name>
<sequence length="529" mass="60465">MDKFKDLVPKMNFPKNLKNIRNWNASHTFETFGNNVSQLVNRFVYPKINKNEKHNTTTLGNEQHFPQGVSTISGTFVSESNLAAVAQKDNFGLYALKHDRNAALIRKGLMLNIPLKLHTKNKNGSNSNINTLQKEINHEKFQSCENRLKVLDREMSSSLDESIESVNNCQEVNFEIESDIESSHKILFKPFVPPRRRRKLQSNVTQQIQNQDKFNQSNKNIEVQSKNTETSISLSSFIVQNNPENDSGRIPGCHSRNKSIDIFSTEQNNVFKEFDLIFNDVLSKANEAKDDDQCNKKLATENVKKHPTKIKQNKSVSTSLSESSHEEINSVLMAKQERRFSSTIKVQNFNEQNIPRCKSIISPKHQINNKPLANDSIGLESSINKLKSPALVANSVKKAPQGILKQKPPIAISENSSKVDHIPKTTSSSKQIERRFFVYYNDEDELVFNQQYKDNCAENDQKCYIISKTNLSPQKLSLFTSSNKSYQRHDNNFNYSAFNHNEAMYKNYYNSEQNDSLRSMASSCDGIFI</sequence>
<dbReference type="AlphaFoldDB" id="A0A336LJA9"/>
<reference evidence="2" key="2">
    <citation type="submission" date="2018-07" db="EMBL/GenBank/DDBJ databases">
        <authorList>
            <person name="Quirk P.G."/>
            <person name="Krulwich T.A."/>
        </authorList>
    </citation>
    <scope>NUCLEOTIDE SEQUENCE</scope>
</reference>
<proteinExistence type="predicted"/>
<dbReference type="VEuPathDB" id="VectorBase:CSON002929"/>